<accession>A0AAW0NT95</accession>
<evidence type="ECO:0000313" key="1">
    <source>
        <dbReference type="EMBL" id="KAK7907502.1"/>
    </source>
</evidence>
<reference evidence="2" key="1">
    <citation type="submission" date="2024-04" db="EMBL/GenBank/DDBJ databases">
        <title>Salinicola lusitanus LLJ914,a marine bacterium isolated from the Okinawa Trough.</title>
        <authorList>
            <person name="Li J."/>
        </authorList>
    </citation>
    <scope>NUCLEOTIDE SEQUENCE [LARGE SCALE GENOMIC DNA]</scope>
</reference>
<keyword evidence="2" id="KW-1185">Reference proteome</keyword>
<evidence type="ECO:0000313" key="2">
    <source>
        <dbReference type="Proteomes" id="UP001460270"/>
    </source>
</evidence>
<dbReference type="Proteomes" id="UP001460270">
    <property type="component" value="Unassembled WGS sequence"/>
</dbReference>
<comment type="caution">
    <text evidence="1">The sequence shown here is derived from an EMBL/GenBank/DDBJ whole genome shotgun (WGS) entry which is preliminary data.</text>
</comment>
<dbReference type="AlphaFoldDB" id="A0AAW0NT95"/>
<protein>
    <submittedName>
        <fullName evidence="1">Uncharacterized protein</fullName>
    </submittedName>
</protein>
<organism evidence="1 2">
    <name type="scientific">Mugilogobius chulae</name>
    <name type="common">yellowstripe goby</name>
    <dbReference type="NCBI Taxonomy" id="88201"/>
    <lineage>
        <taxon>Eukaryota</taxon>
        <taxon>Metazoa</taxon>
        <taxon>Chordata</taxon>
        <taxon>Craniata</taxon>
        <taxon>Vertebrata</taxon>
        <taxon>Euteleostomi</taxon>
        <taxon>Actinopterygii</taxon>
        <taxon>Neopterygii</taxon>
        <taxon>Teleostei</taxon>
        <taxon>Neoteleostei</taxon>
        <taxon>Acanthomorphata</taxon>
        <taxon>Gobiaria</taxon>
        <taxon>Gobiiformes</taxon>
        <taxon>Gobioidei</taxon>
        <taxon>Gobiidae</taxon>
        <taxon>Gobionellinae</taxon>
        <taxon>Mugilogobius</taxon>
    </lineage>
</organism>
<sequence length="107" mass="11828">MCHLNKSCCQSHCTEAGCGRDGLSLDTTEAKAGWDQSRLVRGLNKSKREMGCTGLHEDKAKNPSCCERATYVKAFPCQLRDPKQIPKQPELTPLNNQWSAATSSLFL</sequence>
<proteinExistence type="predicted"/>
<name>A0AAW0NT95_9GOBI</name>
<gene>
    <name evidence="1" type="ORF">WMY93_016114</name>
</gene>
<dbReference type="EMBL" id="JBBPFD010000011">
    <property type="protein sequence ID" value="KAK7907502.1"/>
    <property type="molecule type" value="Genomic_DNA"/>
</dbReference>